<evidence type="ECO:0008006" key="3">
    <source>
        <dbReference type="Google" id="ProtNLM"/>
    </source>
</evidence>
<dbReference type="KEGG" id="tbl:TBLA_0C03760"/>
<reference evidence="1 2" key="1">
    <citation type="journal article" date="2011" name="Proc. Natl. Acad. Sci. U.S.A.">
        <title>Evolutionary erosion of yeast sex chromosomes by mating-type switching accidents.</title>
        <authorList>
            <person name="Gordon J.L."/>
            <person name="Armisen D."/>
            <person name="Proux-Wera E."/>
            <person name="Oheigeartaigh S.S."/>
            <person name="Byrne K.P."/>
            <person name="Wolfe K.H."/>
        </authorList>
    </citation>
    <scope>NUCLEOTIDE SEQUENCE [LARGE SCALE GENOMIC DNA]</scope>
    <source>
        <strain evidence="2">ATCC 34711 / CBS 6284 / DSM 70876 / NBRC 10599 / NRRL Y-10934 / UCD 77-7</strain>
    </source>
</reference>
<dbReference type="OrthoDB" id="4061472at2759"/>
<dbReference type="EMBL" id="HE806318">
    <property type="protein sequence ID" value="CCH60178.1"/>
    <property type="molecule type" value="Genomic_DNA"/>
</dbReference>
<gene>
    <name evidence="1" type="primary">TBLA0C03760</name>
    <name evidence="1" type="ORF">TBLA_0C03760</name>
</gene>
<name>I2H1C6_HENB6</name>
<evidence type="ECO:0000313" key="2">
    <source>
        <dbReference type="Proteomes" id="UP000002866"/>
    </source>
</evidence>
<dbReference type="RefSeq" id="XP_004179697.1">
    <property type="nucleotide sequence ID" value="XM_004179649.1"/>
</dbReference>
<sequence>MKTSPLFNTALWRYSNSKKNNSAATLHLMNEASTSQESSNKLKKKQNIFENLPSYEVTTSEEKKIIKLKNLKFEGTLLRNYHESLEYLYDSLNIEENPFQNFCHNNKDGYSIELVVPEMNKKIYIPTLPVHKEQEFGYNHEFNTIDLGKNYVDPEISNSSPISISGKVKISLVRDYPIKINCIIVSLKCFSNEFGHYVKENSKNQKGTVRLLDSTTTSNKYSEPFPDFSYQLQKCTPKKTIQIFLLKRPLSLGISKSSVFEYPFNFNIDFLNDEFSGSYKNTYGTCNYRLECKVVLENSTSSLKNQYQTKNFFSLNKRTSFSNLNSHTDLVLLSQEICFKKVLPSSCTLENESIRTMGQWCRRKRLGDFTYNYNDDFDLLMDKNDSELDEQDKFKFDYALNIDKKMVQLGDCENPWNIEFLIEKNILVKEKLKISNMQTVLLQEVRIPSFIYKKKNKKQQKLHSNEYIYKQKDEPFVKQSELLLDHTSLEYIMDKHEGKIKHILCKTPICIEDVSSEEFWNPSPSDEAKDSFLESNTSASDIFSNNSPFQSQLSNLSSLRSNSIHSQSMRKMRQSSLRYPKDNDKIQVQKNNIYHSNTNELFHYDFETNTSHTDDSYLKFHIPRLHLPNGKYDIQKTDKELRRLEEMIYGYSFKYWLQPFQIERSSIDAHRCKLKTIHVIGLKVKFERILEPDEIEKIKECENKRKLLLKNYPELKGNVQDKAKIFYTICFRVPILVVDKEMVSTLRLPSYQSYHRDSIPN</sequence>
<organism evidence="1 2">
    <name type="scientific">Henningerozyma blattae (strain ATCC 34711 / CBS 6284 / DSM 70876 / NBRC 10599 / NRRL Y-10934 / UCD 77-7)</name>
    <name type="common">Yeast</name>
    <name type="synonym">Tetrapisispora blattae</name>
    <dbReference type="NCBI Taxonomy" id="1071380"/>
    <lineage>
        <taxon>Eukaryota</taxon>
        <taxon>Fungi</taxon>
        <taxon>Dikarya</taxon>
        <taxon>Ascomycota</taxon>
        <taxon>Saccharomycotina</taxon>
        <taxon>Saccharomycetes</taxon>
        <taxon>Saccharomycetales</taxon>
        <taxon>Saccharomycetaceae</taxon>
        <taxon>Henningerozyma</taxon>
    </lineage>
</organism>
<dbReference type="Proteomes" id="UP000002866">
    <property type="component" value="Chromosome 3"/>
</dbReference>
<keyword evidence="2" id="KW-1185">Reference proteome</keyword>
<dbReference type="InParanoid" id="I2H1C6"/>
<accession>I2H1C6</accession>
<protein>
    <recommendedName>
        <fullName evidence="3">Arrestin-like N-terminal domain-containing protein</fullName>
    </recommendedName>
</protein>
<dbReference type="HOGENOM" id="CLU_366453_0_0_1"/>
<proteinExistence type="predicted"/>
<dbReference type="GeneID" id="14495158"/>
<dbReference type="AlphaFoldDB" id="I2H1C6"/>
<evidence type="ECO:0000313" key="1">
    <source>
        <dbReference type="EMBL" id="CCH60178.1"/>
    </source>
</evidence>